<evidence type="ECO:0000313" key="2">
    <source>
        <dbReference type="Proteomes" id="UP000177372"/>
    </source>
</evidence>
<gene>
    <name evidence="1" type="ORF">A3A39_02025</name>
</gene>
<dbReference type="AlphaFoldDB" id="A0A1F6F0H4"/>
<protein>
    <recommendedName>
        <fullName evidence="3">HTH deoR-type domain-containing protein</fullName>
    </recommendedName>
</protein>
<organism evidence="1 2">
    <name type="scientific">Candidatus Kaiserbacteria bacterium RIFCSPLOWO2_01_FULL_54_13</name>
    <dbReference type="NCBI Taxonomy" id="1798512"/>
    <lineage>
        <taxon>Bacteria</taxon>
        <taxon>Candidatus Kaiseribacteriota</taxon>
    </lineage>
</organism>
<dbReference type="STRING" id="1798512.A3A39_02025"/>
<dbReference type="Proteomes" id="UP000177372">
    <property type="component" value="Unassembled WGS sequence"/>
</dbReference>
<sequence length="255" mass="28525">MDEIRDVTRKDQISRFLDNRTLRVQPFGQNVSADRAYRRAERIVAAIYLVTNHISPDEPARATVRGASLHLLSFILMLRNEMRSPESSGFQKAQAVIRKLISLVRVLSVSGHVSLQNSGTLVDALDELGNFLTVSQRSTLSESIPLRKDGLLDTESLPASSDRLSAAAPLRERKARLTDKIAQESMVSDRGGRKQQRTQRIVGILTSQGQLGIKDISTNLPEYSEKMIQRELKSLVTHGRVKKMGSKRWSMYALA</sequence>
<evidence type="ECO:0008006" key="3">
    <source>
        <dbReference type="Google" id="ProtNLM"/>
    </source>
</evidence>
<accession>A0A1F6F0H4</accession>
<dbReference type="EMBL" id="MFLZ01000030">
    <property type="protein sequence ID" value="OGG79372.1"/>
    <property type="molecule type" value="Genomic_DNA"/>
</dbReference>
<name>A0A1F6F0H4_9BACT</name>
<proteinExistence type="predicted"/>
<comment type="caution">
    <text evidence="1">The sequence shown here is derived from an EMBL/GenBank/DDBJ whole genome shotgun (WGS) entry which is preliminary data.</text>
</comment>
<reference evidence="1 2" key="1">
    <citation type="journal article" date="2016" name="Nat. Commun.">
        <title>Thousands of microbial genomes shed light on interconnected biogeochemical processes in an aquifer system.</title>
        <authorList>
            <person name="Anantharaman K."/>
            <person name="Brown C.T."/>
            <person name="Hug L.A."/>
            <person name="Sharon I."/>
            <person name="Castelle C.J."/>
            <person name="Probst A.J."/>
            <person name="Thomas B.C."/>
            <person name="Singh A."/>
            <person name="Wilkins M.J."/>
            <person name="Karaoz U."/>
            <person name="Brodie E.L."/>
            <person name="Williams K.H."/>
            <person name="Hubbard S.S."/>
            <person name="Banfield J.F."/>
        </authorList>
    </citation>
    <scope>NUCLEOTIDE SEQUENCE [LARGE SCALE GENOMIC DNA]</scope>
</reference>
<evidence type="ECO:0000313" key="1">
    <source>
        <dbReference type="EMBL" id="OGG79372.1"/>
    </source>
</evidence>